<evidence type="ECO:0000256" key="3">
    <source>
        <dbReference type="ARBA" id="ARBA00023235"/>
    </source>
</evidence>
<accession>A0AAQ1MD07</accession>
<evidence type="ECO:0000256" key="1">
    <source>
        <dbReference type="ARBA" id="ARBA00001922"/>
    </source>
</evidence>
<evidence type="ECO:0000259" key="5">
    <source>
        <dbReference type="PROSITE" id="PS51332"/>
    </source>
</evidence>
<keyword evidence="2" id="KW-0846">Cobalamin</keyword>
<dbReference type="EMBL" id="FQVY01000002">
    <property type="protein sequence ID" value="SHG08004.1"/>
    <property type="molecule type" value="Genomic_DNA"/>
</dbReference>
<dbReference type="AlphaFoldDB" id="A0AAQ1MD07"/>
<dbReference type="InterPro" id="IPR036724">
    <property type="entry name" value="Cobalamin-bd_sf"/>
</dbReference>
<dbReference type="SUPFAM" id="SSF52242">
    <property type="entry name" value="Cobalamin (vitamin B12)-binding domain"/>
    <property type="match status" value="1"/>
</dbReference>
<reference evidence="7" key="1">
    <citation type="submission" date="2016-11" db="EMBL/GenBank/DDBJ databases">
        <authorList>
            <person name="Varghese N."/>
            <person name="Submissions S."/>
        </authorList>
    </citation>
    <scope>NUCLEOTIDE SEQUENCE</scope>
    <source>
        <strain evidence="7">DSM 4029</strain>
    </source>
</reference>
<name>A0AAQ1MD07_9FIRM</name>
<dbReference type="Proteomes" id="UP000474718">
    <property type="component" value="Unassembled WGS sequence"/>
</dbReference>
<dbReference type="GO" id="GO:0031419">
    <property type="term" value="F:cobalamin binding"/>
    <property type="evidence" value="ECO:0007669"/>
    <property type="project" value="UniProtKB-KW"/>
</dbReference>
<gene>
    <name evidence="6" type="ORF">GT747_03530</name>
    <name evidence="7" type="ORF">SAMN05444424_1393</name>
</gene>
<evidence type="ECO:0000256" key="4">
    <source>
        <dbReference type="ARBA" id="ARBA00023285"/>
    </source>
</evidence>
<dbReference type="PROSITE" id="PS51332">
    <property type="entry name" value="B12_BINDING"/>
    <property type="match status" value="1"/>
</dbReference>
<comment type="caution">
    <text evidence="7">The sequence shown here is derived from an EMBL/GenBank/DDBJ whole genome shotgun (WGS) entry which is preliminary data.</text>
</comment>
<keyword evidence="9" id="KW-1185">Reference proteome</keyword>
<dbReference type="Gene3D" id="3.20.20.240">
    <property type="entry name" value="Methylmalonyl-CoA mutase"/>
    <property type="match status" value="1"/>
</dbReference>
<protein>
    <submittedName>
        <fullName evidence="6">Methionine synthase</fullName>
    </submittedName>
</protein>
<evidence type="ECO:0000313" key="8">
    <source>
        <dbReference type="Proteomes" id="UP000184089"/>
    </source>
</evidence>
<reference evidence="8" key="2">
    <citation type="submission" date="2016-11" db="EMBL/GenBank/DDBJ databases">
        <authorList>
            <person name="Jaros S."/>
            <person name="Januszkiewicz K."/>
            <person name="Wedrychowicz H."/>
        </authorList>
    </citation>
    <scope>NUCLEOTIDE SEQUENCE [LARGE SCALE GENOMIC DNA]</scope>
    <source>
        <strain evidence="8">DSM 4029</strain>
    </source>
</reference>
<feature type="domain" description="B12-binding" evidence="5">
    <location>
        <begin position="2"/>
        <end position="130"/>
    </location>
</feature>
<organism evidence="7 8">
    <name type="scientific">Bittarella massiliensis</name>
    <name type="common">ex Durand et al. 2017</name>
    <dbReference type="NCBI Taxonomy" id="1720313"/>
    <lineage>
        <taxon>Bacteria</taxon>
        <taxon>Bacillati</taxon>
        <taxon>Bacillota</taxon>
        <taxon>Clostridia</taxon>
        <taxon>Eubacteriales</taxon>
        <taxon>Oscillospiraceae</taxon>
        <taxon>Bittarella (ex Durand et al. 2017)</taxon>
    </lineage>
</organism>
<sequence>MEKIVLGASLGNCVHVGGVAHFLQLAEREGYTPIYLGPAIPVDDLLREIELHHPAMVAVGYRLTPENARPLIAELVQKVKERGIKTVWSFGGTGPVARVAEEFDFFDYISDGSDDIDDSLYFLRNGKKATKDEVLSDDLVARIGAKYPYPLLRHHYGEPSVEKTVAGIREIAESRVLDVISVGPDQNTQQFYFHPEKRKPEYEGAGGVPLRTREEFEALKAATKFGNQPLIRCYSGTADVFDMAQLLKDTLNNAWCAVPLCWYNKLDGRGDRDIDTSVKEAVELMRWHAERGIPVEANEPHHWGLRDAHDVIPVVMAYLSARNAKKAGVRHYVSQYMFNVPNSLSFPMDLARVLAMIELTESLQDDTFTLYRETRAGLPFLSADLDVAKGQLAATTYMQMAVHPHIIHVVGFCEAEHIASPKDVIESCKIVRGVIKTCLEDQIDLVHDPRVQTRKQHLLKEARFLLSFIERFYSDYQDPLCEPAVIADCIKRGFIDAPHIVKGGEFTGDLFTTIIGGRCVAYDRKAGRELTERERLAHLCEKEGIPIEGHLDPAPLHA</sequence>
<evidence type="ECO:0000313" key="7">
    <source>
        <dbReference type="EMBL" id="SHG08004.1"/>
    </source>
</evidence>
<evidence type="ECO:0000313" key="9">
    <source>
        <dbReference type="Proteomes" id="UP000474718"/>
    </source>
</evidence>
<dbReference type="GO" id="GO:0016853">
    <property type="term" value="F:isomerase activity"/>
    <property type="evidence" value="ECO:0007669"/>
    <property type="project" value="UniProtKB-KW"/>
</dbReference>
<comment type="cofactor">
    <cofactor evidence="1">
        <name>adenosylcob(III)alamin</name>
        <dbReference type="ChEBI" id="CHEBI:18408"/>
    </cofactor>
</comment>
<reference evidence="6 9" key="3">
    <citation type="journal article" date="2019" name="Nat. Med.">
        <title>A library of human gut bacterial isolates paired with longitudinal multiomics data enables mechanistic microbiome research.</title>
        <authorList>
            <person name="Poyet M."/>
            <person name="Groussin M."/>
            <person name="Gibbons S.M."/>
            <person name="Avila-Pacheco J."/>
            <person name="Jiang X."/>
            <person name="Kearney S.M."/>
            <person name="Perrotta A.R."/>
            <person name="Berdy B."/>
            <person name="Zhao S."/>
            <person name="Lieberman T.D."/>
            <person name="Swanson P.K."/>
            <person name="Smith M."/>
            <person name="Roesemann S."/>
            <person name="Alexander J.E."/>
            <person name="Rich S.A."/>
            <person name="Livny J."/>
            <person name="Vlamakis H."/>
            <person name="Clish C."/>
            <person name="Bullock K."/>
            <person name="Deik A."/>
            <person name="Scott J."/>
            <person name="Pierce K.A."/>
            <person name="Xavier R.J."/>
            <person name="Alm E.J."/>
        </authorList>
    </citation>
    <scope>NUCLEOTIDE SEQUENCE [LARGE SCALE GENOMIC DNA]</scope>
    <source>
        <strain evidence="6 9">BIOML-A2</strain>
    </source>
</reference>
<dbReference type="SUPFAM" id="SSF51703">
    <property type="entry name" value="Cobalamin (vitamin B12)-dependent enzymes"/>
    <property type="match status" value="1"/>
</dbReference>
<dbReference type="Gene3D" id="3.40.50.280">
    <property type="entry name" value="Cobalamin-binding domain"/>
    <property type="match status" value="1"/>
</dbReference>
<keyword evidence="3" id="KW-0413">Isomerase</keyword>
<evidence type="ECO:0000313" key="6">
    <source>
        <dbReference type="EMBL" id="MZL68846.1"/>
    </source>
</evidence>
<dbReference type="InterPro" id="IPR016176">
    <property type="entry name" value="Cbl-dep_enz_cat"/>
</dbReference>
<evidence type="ECO:0000256" key="2">
    <source>
        <dbReference type="ARBA" id="ARBA00022628"/>
    </source>
</evidence>
<dbReference type="RefSeq" id="WP_044993225.1">
    <property type="nucleotide sequence ID" value="NZ_FQVY01000002.1"/>
</dbReference>
<proteinExistence type="predicted"/>
<keyword evidence="4" id="KW-0170">Cobalt</keyword>
<dbReference type="InterPro" id="IPR006158">
    <property type="entry name" value="Cobalamin-bd"/>
</dbReference>
<dbReference type="Proteomes" id="UP000184089">
    <property type="component" value="Unassembled WGS sequence"/>
</dbReference>
<dbReference type="EMBL" id="WWVX01000002">
    <property type="protein sequence ID" value="MZL68846.1"/>
    <property type="molecule type" value="Genomic_DNA"/>
</dbReference>
<dbReference type="GO" id="GO:0046872">
    <property type="term" value="F:metal ion binding"/>
    <property type="evidence" value="ECO:0007669"/>
    <property type="project" value="InterPro"/>
</dbReference>